<dbReference type="PANTHER" id="PTHR46268">
    <property type="entry name" value="STRESS RESPONSE PROTEIN NHAX"/>
    <property type="match status" value="1"/>
</dbReference>
<dbReference type="CDD" id="cd00293">
    <property type="entry name" value="USP-like"/>
    <property type="match status" value="1"/>
</dbReference>
<dbReference type="PANTHER" id="PTHR46268:SF6">
    <property type="entry name" value="UNIVERSAL STRESS PROTEIN UP12"/>
    <property type="match status" value="1"/>
</dbReference>
<dbReference type="InterPro" id="IPR006016">
    <property type="entry name" value="UspA"/>
</dbReference>
<gene>
    <name evidence="3" type="ORF">FHG64_03655</name>
</gene>
<dbReference type="InterPro" id="IPR006015">
    <property type="entry name" value="Universal_stress_UspA"/>
</dbReference>
<dbReference type="Proteomes" id="UP000309016">
    <property type="component" value="Chromosome"/>
</dbReference>
<organism evidence="3 4">
    <name type="scientific">Antarcticibacterium flavum</name>
    <dbReference type="NCBI Taxonomy" id="2058175"/>
    <lineage>
        <taxon>Bacteria</taxon>
        <taxon>Pseudomonadati</taxon>
        <taxon>Bacteroidota</taxon>
        <taxon>Flavobacteriia</taxon>
        <taxon>Flavobacteriales</taxon>
        <taxon>Flavobacteriaceae</taxon>
        <taxon>Antarcticibacterium</taxon>
    </lineage>
</organism>
<evidence type="ECO:0000313" key="3">
    <source>
        <dbReference type="EMBL" id="QCY68560.1"/>
    </source>
</evidence>
<dbReference type="RefSeq" id="WP_139065143.1">
    <property type="nucleotide sequence ID" value="NZ_CP040812.1"/>
</dbReference>
<dbReference type="SUPFAM" id="SSF52402">
    <property type="entry name" value="Adenine nucleotide alpha hydrolases-like"/>
    <property type="match status" value="2"/>
</dbReference>
<accession>A0A5B7WZZ9</accession>
<evidence type="ECO:0000313" key="4">
    <source>
        <dbReference type="Proteomes" id="UP000309016"/>
    </source>
</evidence>
<dbReference type="OrthoDB" id="9788959at2"/>
<evidence type="ECO:0000259" key="2">
    <source>
        <dbReference type="Pfam" id="PF00582"/>
    </source>
</evidence>
<feature type="domain" description="UspA" evidence="2">
    <location>
        <begin position="1"/>
        <end position="145"/>
    </location>
</feature>
<sequence>MRKIVIPVDFSENALNAIKYAVELFKYEQCEIFLLHTYAEEIYKLEEEKQSDDLENLKKETHSTAVDKLEDLEEKIKEFSPNPKHRVKSIASYGLLIDEVNDLVNQENADLVVMGTRGRSNDRSLTFGSNTLQVVKYIQCPVLSIPENFKFNGLLNLLFPTDFMIPYKRRELKLVAETAKSYCASVHMLYISKFPLESMRQRDNQSFFKEQLRDAQTLYHRVEEEDRITAILKEIDALKIDMLVMVNSRYTYLESILYESTINKISLNPRIPFLVLQNYHRESY</sequence>
<dbReference type="PRINTS" id="PR01438">
    <property type="entry name" value="UNVRSLSTRESS"/>
</dbReference>
<name>A0A5B7WZZ9_9FLAO</name>
<dbReference type="InterPro" id="IPR014729">
    <property type="entry name" value="Rossmann-like_a/b/a_fold"/>
</dbReference>
<comment type="similarity">
    <text evidence="1">Belongs to the universal stress protein A family.</text>
</comment>
<protein>
    <submittedName>
        <fullName evidence="3">Universal stress protein</fullName>
    </submittedName>
</protein>
<dbReference type="Pfam" id="PF00582">
    <property type="entry name" value="Usp"/>
    <property type="match status" value="1"/>
</dbReference>
<evidence type="ECO:0000256" key="1">
    <source>
        <dbReference type="ARBA" id="ARBA00008791"/>
    </source>
</evidence>
<keyword evidence="4" id="KW-1185">Reference proteome</keyword>
<dbReference type="Gene3D" id="3.40.50.620">
    <property type="entry name" value="HUPs"/>
    <property type="match status" value="2"/>
</dbReference>
<dbReference type="AlphaFoldDB" id="A0A5B7WZZ9"/>
<dbReference type="EMBL" id="CP040812">
    <property type="protein sequence ID" value="QCY68560.1"/>
    <property type="molecule type" value="Genomic_DNA"/>
</dbReference>
<proteinExistence type="inferred from homology"/>
<dbReference type="KEGG" id="afla:FHG64_03655"/>
<reference evidence="3 4" key="1">
    <citation type="submission" date="2019-06" db="EMBL/GenBank/DDBJ databases">
        <title>Complete genome sequence of Antarcticibacterium flavum KCTC 52984T from an Antarctic marine sediment.</title>
        <authorList>
            <person name="Lee Y.M."/>
            <person name="Shin S.C."/>
        </authorList>
    </citation>
    <scope>NUCLEOTIDE SEQUENCE [LARGE SCALE GENOMIC DNA]</scope>
    <source>
        <strain evidence="3 4">KCTC 52984</strain>
    </source>
</reference>